<dbReference type="AlphaFoldDB" id="A0A0A8YVT8"/>
<sequence length="35" mass="4015">MRNKYEMTNRNCQHFLSNPASIVTACILNLMVLTS</sequence>
<reference evidence="1" key="2">
    <citation type="journal article" date="2015" name="Data Brief">
        <title>Shoot transcriptome of the giant reed, Arundo donax.</title>
        <authorList>
            <person name="Barrero R.A."/>
            <person name="Guerrero F.D."/>
            <person name="Moolhuijzen P."/>
            <person name="Goolsby J.A."/>
            <person name="Tidwell J."/>
            <person name="Bellgard S.E."/>
            <person name="Bellgard M.I."/>
        </authorList>
    </citation>
    <scope>NUCLEOTIDE SEQUENCE</scope>
    <source>
        <tissue evidence="1">Shoot tissue taken approximately 20 cm above the soil surface</tissue>
    </source>
</reference>
<reference evidence="1" key="1">
    <citation type="submission" date="2014-09" db="EMBL/GenBank/DDBJ databases">
        <authorList>
            <person name="Magalhaes I.L.F."/>
            <person name="Oliveira U."/>
            <person name="Santos F.R."/>
            <person name="Vidigal T.H.D.A."/>
            <person name="Brescovit A.D."/>
            <person name="Santos A.J."/>
        </authorList>
    </citation>
    <scope>NUCLEOTIDE SEQUENCE</scope>
    <source>
        <tissue evidence="1">Shoot tissue taken approximately 20 cm above the soil surface</tissue>
    </source>
</reference>
<dbReference type="EMBL" id="GBRH01267189">
    <property type="protein sequence ID" value="JAD30706.1"/>
    <property type="molecule type" value="Transcribed_RNA"/>
</dbReference>
<evidence type="ECO:0000313" key="1">
    <source>
        <dbReference type="EMBL" id="JAD30706.1"/>
    </source>
</evidence>
<proteinExistence type="predicted"/>
<organism evidence="1">
    <name type="scientific">Arundo donax</name>
    <name type="common">Giant reed</name>
    <name type="synonym">Donax arundinaceus</name>
    <dbReference type="NCBI Taxonomy" id="35708"/>
    <lineage>
        <taxon>Eukaryota</taxon>
        <taxon>Viridiplantae</taxon>
        <taxon>Streptophyta</taxon>
        <taxon>Embryophyta</taxon>
        <taxon>Tracheophyta</taxon>
        <taxon>Spermatophyta</taxon>
        <taxon>Magnoliopsida</taxon>
        <taxon>Liliopsida</taxon>
        <taxon>Poales</taxon>
        <taxon>Poaceae</taxon>
        <taxon>PACMAD clade</taxon>
        <taxon>Arundinoideae</taxon>
        <taxon>Arundineae</taxon>
        <taxon>Arundo</taxon>
    </lineage>
</organism>
<protein>
    <submittedName>
        <fullName evidence="1">Uncharacterized protein</fullName>
    </submittedName>
</protein>
<dbReference type="PROSITE" id="PS51257">
    <property type="entry name" value="PROKAR_LIPOPROTEIN"/>
    <property type="match status" value="1"/>
</dbReference>
<name>A0A0A8YVT8_ARUDO</name>
<accession>A0A0A8YVT8</accession>